<dbReference type="CDD" id="cd13671">
    <property type="entry name" value="PBP2_TRAP_SBP_like_3"/>
    <property type="match status" value="1"/>
</dbReference>
<keyword evidence="1" id="KW-0732">Signal</keyword>
<organism evidence="2 3">
    <name type="scientific">Parvularcula marina</name>
    <dbReference type="NCBI Taxonomy" id="2292771"/>
    <lineage>
        <taxon>Bacteria</taxon>
        <taxon>Pseudomonadati</taxon>
        <taxon>Pseudomonadota</taxon>
        <taxon>Alphaproteobacteria</taxon>
        <taxon>Parvularculales</taxon>
        <taxon>Parvularculaceae</taxon>
        <taxon>Parvularcula</taxon>
    </lineage>
</organism>
<proteinExistence type="predicted"/>
<dbReference type="EMBL" id="QUQO01000001">
    <property type="protein sequence ID" value="RFB03843.1"/>
    <property type="molecule type" value="Genomic_DNA"/>
</dbReference>
<dbReference type="PANTHER" id="PTHR33376:SF2">
    <property type="entry name" value="DICARBOXYLATE-BINDING PERIPLASMIC PROTEIN"/>
    <property type="match status" value="1"/>
</dbReference>
<dbReference type="InterPro" id="IPR004682">
    <property type="entry name" value="TRAP_DctP"/>
</dbReference>
<dbReference type="InterPro" id="IPR038404">
    <property type="entry name" value="TRAP_DctP_sf"/>
</dbReference>
<protein>
    <submittedName>
        <fullName evidence="2">TRAP transporter substrate-binding protein</fullName>
    </submittedName>
</protein>
<accession>A0A371REH5</accession>
<dbReference type="Gene3D" id="3.40.190.170">
    <property type="entry name" value="Bacterial extracellular solute-binding protein, family 7"/>
    <property type="match status" value="1"/>
</dbReference>
<dbReference type="Pfam" id="PF03480">
    <property type="entry name" value="DctP"/>
    <property type="match status" value="1"/>
</dbReference>
<evidence type="ECO:0000256" key="1">
    <source>
        <dbReference type="ARBA" id="ARBA00022729"/>
    </source>
</evidence>
<dbReference type="OrthoDB" id="7375081at2"/>
<dbReference type="GO" id="GO:0030288">
    <property type="term" value="C:outer membrane-bounded periplasmic space"/>
    <property type="evidence" value="ECO:0007669"/>
    <property type="project" value="InterPro"/>
</dbReference>
<dbReference type="NCBIfam" id="TIGR00787">
    <property type="entry name" value="dctP"/>
    <property type="match status" value="1"/>
</dbReference>
<dbReference type="FunCoup" id="A0A371REH5">
    <property type="interactions" value="103"/>
</dbReference>
<evidence type="ECO:0000313" key="3">
    <source>
        <dbReference type="Proteomes" id="UP000264589"/>
    </source>
</evidence>
<gene>
    <name evidence="2" type="ORF">DX908_00220</name>
</gene>
<reference evidence="2 3" key="1">
    <citation type="submission" date="2018-08" db="EMBL/GenBank/DDBJ databases">
        <title>Parvularcula sp. SM1705, isolated from surface water of the South Sea China.</title>
        <authorList>
            <person name="Sun L."/>
        </authorList>
    </citation>
    <scope>NUCLEOTIDE SEQUENCE [LARGE SCALE GENOMIC DNA]</scope>
    <source>
        <strain evidence="2 3">SM1705</strain>
    </source>
</reference>
<dbReference type="PIRSF" id="PIRSF006470">
    <property type="entry name" value="DctB"/>
    <property type="match status" value="1"/>
</dbReference>
<dbReference type="NCBIfam" id="NF037995">
    <property type="entry name" value="TRAP_S1"/>
    <property type="match status" value="1"/>
</dbReference>
<dbReference type="AlphaFoldDB" id="A0A371REH5"/>
<name>A0A371REH5_9PROT</name>
<sequence length="338" mass="37023">MEAGLNIRRRDLGTLLAGGSLALAGCSDAGGSSDRVLFSADALPDGYPTVEAVKFMGKYLAEKTDGRLTVRTYPGGQLGSEGSTIEIAMFGGLDMTRTFSAALNNIAPLTKLFSLPFLFRSTAHQREVVDGEVGEAILESLTDYRLRGLAIYDTGGRGFYTTERPIPHPSALQGLKIRVPNSDIYLATIRALGANPTPMNFSEVYQGLVQKVIDGAENNWPSYISTRHYEVAPYFSETGHFMTPDMLIMSLRTWENFSPEDQALVKEAARASVTVMRNLWDQRVADSKAALLASGGEMLSDINTEPFRELMGPVYEQFVTPELKPYLEEIERIAEASA</sequence>
<comment type="caution">
    <text evidence="2">The sequence shown here is derived from an EMBL/GenBank/DDBJ whole genome shotgun (WGS) entry which is preliminary data.</text>
</comment>
<dbReference type="InParanoid" id="A0A371REH5"/>
<dbReference type="PANTHER" id="PTHR33376">
    <property type="match status" value="1"/>
</dbReference>
<keyword evidence="3" id="KW-1185">Reference proteome</keyword>
<dbReference type="Proteomes" id="UP000264589">
    <property type="component" value="Unassembled WGS sequence"/>
</dbReference>
<evidence type="ECO:0000313" key="2">
    <source>
        <dbReference type="EMBL" id="RFB03843.1"/>
    </source>
</evidence>
<dbReference type="GO" id="GO:0055085">
    <property type="term" value="P:transmembrane transport"/>
    <property type="evidence" value="ECO:0007669"/>
    <property type="project" value="InterPro"/>
</dbReference>
<dbReference type="InterPro" id="IPR018389">
    <property type="entry name" value="DctP_fam"/>
</dbReference>
<dbReference type="GO" id="GO:0030246">
    <property type="term" value="F:carbohydrate binding"/>
    <property type="evidence" value="ECO:0007669"/>
    <property type="project" value="TreeGrafter"/>
</dbReference>